<dbReference type="Proteomes" id="UP000255421">
    <property type="component" value="Unassembled WGS sequence"/>
</dbReference>
<dbReference type="EMBL" id="QQST01000005">
    <property type="protein sequence ID" value="RDI69564.1"/>
    <property type="molecule type" value="Genomic_DNA"/>
</dbReference>
<organism evidence="1 2">
    <name type="scientific">Halopelagius longus</name>
    <dbReference type="NCBI Taxonomy" id="1236180"/>
    <lineage>
        <taxon>Archaea</taxon>
        <taxon>Methanobacteriati</taxon>
        <taxon>Methanobacteriota</taxon>
        <taxon>Stenosarchaea group</taxon>
        <taxon>Halobacteria</taxon>
        <taxon>Halobacteriales</taxon>
        <taxon>Haloferacaceae</taxon>
    </lineage>
</organism>
<accession>A0A370IJ92</accession>
<evidence type="ECO:0000313" key="1">
    <source>
        <dbReference type="EMBL" id="RDI69564.1"/>
    </source>
</evidence>
<comment type="caution">
    <text evidence="1">The sequence shown here is derived from an EMBL/GenBank/DDBJ whole genome shotgun (WGS) entry which is preliminary data.</text>
</comment>
<evidence type="ECO:0000313" key="2">
    <source>
        <dbReference type="Proteomes" id="UP000255421"/>
    </source>
</evidence>
<reference evidence="1 2" key="1">
    <citation type="submission" date="2018-07" db="EMBL/GenBank/DDBJ databases">
        <title>Genome sequence of extremly halophilic archaeon Halopelagius longus strain BC12-B1.</title>
        <authorList>
            <person name="Zhang X."/>
        </authorList>
    </citation>
    <scope>NUCLEOTIDE SEQUENCE [LARGE SCALE GENOMIC DNA]</scope>
    <source>
        <strain evidence="1 2">BC12-B1</strain>
    </source>
</reference>
<keyword evidence="2" id="KW-1185">Reference proteome</keyword>
<gene>
    <name evidence="1" type="ORF">DWB78_18595</name>
</gene>
<protein>
    <submittedName>
        <fullName evidence="1">Uncharacterized protein</fullName>
    </submittedName>
</protein>
<name>A0A370IJ92_9EURY</name>
<sequence>MMVCEDCGGDEDPFSAVIRTGRHRGYLAVFTACFSCQDPTTAQNADLYNRDEEELEEAVEVMESHDVVCYLNGKTLDEVKDDLDL</sequence>
<proteinExistence type="predicted"/>
<dbReference type="AlphaFoldDB" id="A0A370IJ92"/>